<feature type="compositionally biased region" description="Basic residues" evidence="5">
    <location>
        <begin position="1"/>
        <end position="16"/>
    </location>
</feature>
<evidence type="ECO:0000259" key="6">
    <source>
        <dbReference type="PROSITE" id="PS50157"/>
    </source>
</evidence>
<organism evidence="7 8">
    <name type="scientific">Porites lobata</name>
    <dbReference type="NCBI Taxonomy" id="104759"/>
    <lineage>
        <taxon>Eukaryota</taxon>
        <taxon>Metazoa</taxon>
        <taxon>Cnidaria</taxon>
        <taxon>Anthozoa</taxon>
        <taxon>Hexacorallia</taxon>
        <taxon>Scleractinia</taxon>
        <taxon>Fungiina</taxon>
        <taxon>Poritidae</taxon>
        <taxon>Porites</taxon>
    </lineage>
</organism>
<keyword evidence="4" id="KW-0479">Metal-binding</keyword>
<dbReference type="InterPro" id="IPR051132">
    <property type="entry name" value="3-5_Exonuclease_domain"/>
</dbReference>
<dbReference type="EMBL" id="CALNXK010000076">
    <property type="protein sequence ID" value="CAH3145504.1"/>
    <property type="molecule type" value="Genomic_DNA"/>
</dbReference>
<feature type="compositionally biased region" description="Basic and acidic residues" evidence="5">
    <location>
        <begin position="147"/>
        <end position="160"/>
    </location>
</feature>
<reference evidence="7 8" key="1">
    <citation type="submission" date="2022-05" db="EMBL/GenBank/DDBJ databases">
        <authorList>
            <consortium name="Genoscope - CEA"/>
            <person name="William W."/>
        </authorList>
    </citation>
    <scope>NUCLEOTIDE SEQUENCE [LARGE SCALE GENOMIC DNA]</scope>
</reference>
<dbReference type="PANTHER" id="PTHR13620">
    <property type="entry name" value="3-5 EXONUCLEASE"/>
    <property type="match status" value="1"/>
</dbReference>
<dbReference type="SUPFAM" id="SSF53098">
    <property type="entry name" value="Ribonuclease H-like"/>
    <property type="match status" value="1"/>
</dbReference>
<dbReference type="Gene3D" id="3.30.160.60">
    <property type="entry name" value="Classic Zinc Finger"/>
    <property type="match status" value="1"/>
</dbReference>
<dbReference type="InterPro" id="IPR036397">
    <property type="entry name" value="RNaseH_sf"/>
</dbReference>
<evidence type="ECO:0000313" key="8">
    <source>
        <dbReference type="Proteomes" id="UP001159405"/>
    </source>
</evidence>
<protein>
    <recommendedName>
        <fullName evidence="6">C2H2-type domain-containing protein</fullName>
    </recommendedName>
</protein>
<dbReference type="Pfam" id="PF00096">
    <property type="entry name" value="zf-C2H2"/>
    <property type="match status" value="2"/>
</dbReference>
<keyword evidence="3" id="KW-0269">Exonuclease</keyword>
<proteinExistence type="predicted"/>
<feature type="domain" description="C2H2-type" evidence="6">
    <location>
        <begin position="819"/>
        <end position="847"/>
    </location>
</feature>
<dbReference type="SMART" id="SM00474">
    <property type="entry name" value="35EXOc"/>
    <property type="match status" value="1"/>
</dbReference>
<dbReference type="InterPro" id="IPR002562">
    <property type="entry name" value="3'-5'_exonuclease_dom"/>
</dbReference>
<dbReference type="Pfam" id="PF01612">
    <property type="entry name" value="DNA_pol_A_exo1"/>
    <property type="match status" value="1"/>
</dbReference>
<keyword evidence="1" id="KW-0540">Nuclease</keyword>
<dbReference type="SMART" id="SM00355">
    <property type="entry name" value="ZnF_C2H2"/>
    <property type="match status" value="3"/>
</dbReference>
<name>A0ABN8PKW4_9CNID</name>
<dbReference type="InterPro" id="IPR013087">
    <property type="entry name" value="Znf_C2H2_type"/>
</dbReference>
<keyword evidence="4" id="KW-0862">Zinc</keyword>
<evidence type="ECO:0000256" key="4">
    <source>
        <dbReference type="PROSITE-ProRule" id="PRU00042"/>
    </source>
</evidence>
<keyword evidence="4" id="KW-0863">Zinc-finger</keyword>
<feature type="domain" description="C2H2-type" evidence="6">
    <location>
        <begin position="779"/>
        <end position="807"/>
    </location>
</feature>
<feature type="compositionally biased region" description="Polar residues" evidence="5">
    <location>
        <begin position="327"/>
        <end position="337"/>
    </location>
</feature>
<dbReference type="Gene3D" id="3.30.420.10">
    <property type="entry name" value="Ribonuclease H-like superfamily/Ribonuclease H"/>
    <property type="match status" value="1"/>
</dbReference>
<gene>
    <name evidence="7" type="ORF">PLOB_00044551</name>
</gene>
<evidence type="ECO:0000256" key="2">
    <source>
        <dbReference type="ARBA" id="ARBA00022801"/>
    </source>
</evidence>
<evidence type="ECO:0000256" key="5">
    <source>
        <dbReference type="SAM" id="MobiDB-lite"/>
    </source>
</evidence>
<keyword evidence="8" id="KW-1185">Reference proteome</keyword>
<feature type="region of interest" description="Disordered" evidence="5">
    <location>
        <begin position="131"/>
        <end position="189"/>
    </location>
</feature>
<dbReference type="InterPro" id="IPR012337">
    <property type="entry name" value="RNaseH-like_sf"/>
</dbReference>
<feature type="compositionally biased region" description="Basic and acidic residues" evidence="5">
    <location>
        <begin position="167"/>
        <end position="176"/>
    </location>
</feature>
<feature type="region of interest" description="Disordered" evidence="5">
    <location>
        <begin position="1"/>
        <end position="38"/>
    </location>
</feature>
<feature type="compositionally biased region" description="Basic and acidic residues" evidence="5">
    <location>
        <begin position="17"/>
        <end position="26"/>
    </location>
</feature>
<evidence type="ECO:0000313" key="7">
    <source>
        <dbReference type="EMBL" id="CAH3145504.1"/>
    </source>
</evidence>
<accession>A0ABN8PKW4</accession>
<dbReference type="Proteomes" id="UP001159405">
    <property type="component" value="Unassembled WGS sequence"/>
</dbReference>
<evidence type="ECO:0000256" key="3">
    <source>
        <dbReference type="ARBA" id="ARBA00022839"/>
    </source>
</evidence>
<keyword evidence="2" id="KW-0378">Hydrolase</keyword>
<sequence>MSSRYYSRRPRTRSSRISRESTKRDDADDSSSHSAAASGERAWDYLLRRKTEHINDRIHKRKGMEFEEEKAEDFSESARKIKKERIESDEDLPLHMRYQEISCSRSYATSRGFWNDTEGEWLNKEVPVRVKSEPDDDHNTMTSRSYYFERETTTLRESRPESPPVRVKSEPVDKPKTLTARSRHSDRDTTILRERRQERQHTLDVDYATKICYGRNLPGDDIPRDLIANVSNYIEDARRATKHRHSSTSTIADDDQMYSTETHQPANESYGRNVRDHNLIHIPTDTKIVYPMQNYRRNSADRMSYGGSNESYQSYGQALYQDTSNNYTEDSYHATNQSHRRPLANETLSHDRPNYYDDNGDDTNLGTRQGHGRYITEDMLFHKRQNINEAAYPTVTQVKRTHMPYELLHCNSPINEGDDGRYSLAIHAHGRLTPDETLYHDQLCDDEATFNATGQRNGHNETLYYNGTNSRYNCSYLTEGQSEERDMPNETLFHNPPNNNVEDLRHLLNIKSRGKSPVVPNIPFDPPLMQNTGTQDSVEDTCLLRMQSDKKDNQATAGNRTLIRSLPYPAEGVEVVYTADSVEADAWLRNNVVDCDVSAVGFDIEWKPQFVSKKKGGKENKTAVLQLAVEKSCLVLHLHHMDTMPNYLNSVLTDTKVVKVGSGILQDVTKLKRDTRLKCVGFEDTQTLARSVGVPRSSKFGLKALADQFLGVQLSKPKSVSKSNWEKFPLRIQQIHYAALDAWIGLKIYQCMKRMKDAGTTVAPSHGDTSITAPPVEAIPCHVCNKKVKDKVALEQHMKTVHANGETAQPTKAVPVGKIRCHVCNKKVKDNNDLTQHLNMVHAKCKYGKFFMAKIEKSHQRTCPALKADKKTCPKVSSSTSVEKEVPTLPVHVCQGCGKKCKTTEKLIEHIREVQHVSCPFCTKLLPIVSSSSHIQKCKKFLGGLWKELSTGQVSSTANG</sequence>
<evidence type="ECO:0000256" key="1">
    <source>
        <dbReference type="ARBA" id="ARBA00022722"/>
    </source>
</evidence>
<comment type="caution">
    <text evidence="7">The sequence shown here is derived from an EMBL/GenBank/DDBJ whole genome shotgun (WGS) entry which is preliminary data.</text>
</comment>
<dbReference type="CDD" id="cd06141">
    <property type="entry name" value="WRN_exo"/>
    <property type="match status" value="1"/>
</dbReference>
<dbReference type="PROSITE" id="PS00028">
    <property type="entry name" value="ZINC_FINGER_C2H2_1"/>
    <property type="match status" value="3"/>
</dbReference>
<feature type="region of interest" description="Disordered" evidence="5">
    <location>
        <begin position="327"/>
        <end position="369"/>
    </location>
</feature>
<dbReference type="PROSITE" id="PS50157">
    <property type="entry name" value="ZINC_FINGER_C2H2_2"/>
    <property type="match status" value="2"/>
</dbReference>